<comment type="similarity">
    <text evidence="1">Belongs to the short-chain dehydrogenases/reductases (SDR) family.</text>
</comment>
<dbReference type="Proteomes" id="UP000826651">
    <property type="component" value="Unassembled WGS sequence"/>
</dbReference>
<dbReference type="Gene3D" id="3.40.50.720">
    <property type="entry name" value="NAD(P)-binding Rossmann-like Domain"/>
    <property type="match status" value="1"/>
</dbReference>
<name>A0ABS7S325_9MICO</name>
<dbReference type="RefSeq" id="WP_223401967.1">
    <property type="nucleotide sequence ID" value="NZ_JAGSHT010000002.1"/>
</dbReference>
<evidence type="ECO:0000313" key="5">
    <source>
        <dbReference type="Proteomes" id="UP000826651"/>
    </source>
</evidence>
<sequence>MTRERYTDQVVLITGAGSGIGAHLAERFAAEGARVAVLDIDEASATATAQRLPDALAIGADVSSRGEIRAALSLVRERWGRLDVVVNNAATCSDTPFDTIPDDEWERDLAVDLSGPYRLVQEALPDLVRARGNVLNVVSVNGLTHFGNESYSAAKAGLMALTRSIAVTYGPQGVRANAIAPGTIVTPIWDDRLERDPHVLDAATKWYPLGRLGQPEDVAHAALFLCSAEASWITGTTMVVDGGLLAGNALLARDIMAAE</sequence>
<accession>A0ABS7S325</accession>
<dbReference type="Pfam" id="PF13561">
    <property type="entry name" value="adh_short_C2"/>
    <property type="match status" value="1"/>
</dbReference>
<organism evidence="4 5">
    <name type="scientific">Occultella gossypii</name>
    <dbReference type="NCBI Taxonomy" id="2800820"/>
    <lineage>
        <taxon>Bacteria</taxon>
        <taxon>Bacillati</taxon>
        <taxon>Actinomycetota</taxon>
        <taxon>Actinomycetes</taxon>
        <taxon>Micrococcales</taxon>
        <taxon>Ruaniaceae</taxon>
        <taxon>Occultella</taxon>
    </lineage>
</organism>
<evidence type="ECO:0000256" key="2">
    <source>
        <dbReference type="ARBA" id="ARBA00023002"/>
    </source>
</evidence>
<keyword evidence="2" id="KW-0560">Oxidoreductase</keyword>
<dbReference type="InterPro" id="IPR057326">
    <property type="entry name" value="KR_dom"/>
</dbReference>
<dbReference type="InterPro" id="IPR020904">
    <property type="entry name" value="Sc_DH/Rdtase_CS"/>
</dbReference>
<evidence type="ECO:0000313" key="4">
    <source>
        <dbReference type="EMBL" id="MBZ2194746.1"/>
    </source>
</evidence>
<dbReference type="SMART" id="SM00822">
    <property type="entry name" value="PKS_KR"/>
    <property type="match status" value="1"/>
</dbReference>
<evidence type="ECO:0000256" key="1">
    <source>
        <dbReference type="ARBA" id="ARBA00006484"/>
    </source>
</evidence>
<feature type="domain" description="Ketoreductase" evidence="3">
    <location>
        <begin position="9"/>
        <end position="192"/>
    </location>
</feature>
<keyword evidence="5" id="KW-1185">Reference proteome</keyword>
<dbReference type="InterPro" id="IPR036291">
    <property type="entry name" value="NAD(P)-bd_dom_sf"/>
</dbReference>
<dbReference type="PRINTS" id="PR00081">
    <property type="entry name" value="GDHRDH"/>
</dbReference>
<gene>
    <name evidence="4" type="ORF">KCQ71_01165</name>
</gene>
<dbReference type="SUPFAM" id="SSF51735">
    <property type="entry name" value="NAD(P)-binding Rossmann-fold domains"/>
    <property type="match status" value="1"/>
</dbReference>
<evidence type="ECO:0000259" key="3">
    <source>
        <dbReference type="SMART" id="SM00822"/>
    </source>
</evidence>
<dbReference type="EMBL" id="JAGSHT010000002">
    <property type="protein sequence ID" value="MBZ2194746.1"/>
    <property type="molecule type" value="Genomic_DNA"/>
</dbReference>
<dbReference type="PANTHER" id="PTHR42760:SF133">
    <property type="entry name" value="3-OXOACYL-[ACYL-CARRIER-PROTEIN] REDUCTASE"/>
    <property type="match status" value="1"/>
</dbReference>
<dbReference type="PROSITE" id="PS00061">
    <property type="entry name" value="ADH_SHORT"/>
    <property type="match status" value="1"/>
</dbReference>
<reference evidence="4 5" key="1">
    <citation type="submission" date="2021-04" db="EMBL/GenBank/DDBJ databases">
        <title>Ruania sp. nov., isolated from sandy soil of mangrove forest.</title>
        <authorList>
            <person name="Ge X."/>
            <person name="Huang R."/>
            <person name="Liu W."/>
        </authorList>
    </citation>
    <scope>NUCLEOTIDE SEQUENCE [LARGE SCALE GENOMIC DNA]</scope>
    <source>
        <strain evidence="4 5">N2-46</strain>
    </source>
</reference>
<proteinExistence type="inferred from homology"/>
<dbReference type="InterPro" id="IPR002347">
    <property type="entry name" value="SDR_fam"/>
</dbReference>
<dbReference type="NCBIfam" id="NF005559">
    <property type="entry name" value="PRK07231.1"/>
    <property type="match status" value="1"/>
</dbReference>
<protein>
    <submittedName>
        <fullName evidence="4">SDR family oxidoreductase</fullName>
    </submittedName>
</protein>
<comment type="caution">
    <text evidence="4">The sequence shown here is derived from an EMBL/GenBank/DDBJ whole genome shotgun (WGS) entry which is preliminary data.</text>
</comment>
<dbReference type="PANTHER" id="PTHR42760">
    <property type="entry name" value="SHORT-CHAIN DEHYDROGENASES/REDUCTASES FAMILY MEMBER"/>
    <property type="match status" value="1"/>
</dbReference>
<dbReference type="PRINTS" id="PR00080">
    <property type="entry name" value="SDRFAMILY"/>
</dbReference>